<dbReference type="Proteomes" id="UP000494269">
    <property type="component" value="Unassembled WGS sequence"/>
</dbReference>
<gene>
    <name evidence="1" type="primary">ndoA</name>
    <name evidence="1" type="ORF">LMG3441_03037</name>
</gene>
<reference evidence="1 2" key="1">
    <citation type="submission" date="2020-04" db="EMBL/GenBank/DDBJ databases">
        <authorList>
            <person name="De Canck E."/>
        </authorList>
    </citation>
    <scope>NUCLEOTIDE SEQUENCE [LARGE SCALE GENOMIC DNA]</scope>
    <source>
        <strain evidence="1 2">LMG 3441</strain>
    </source>
</reference>
<dbReference type="GO" id="GO:0016787">
    <property type="term" value="F:hydrolase activity"/>
    <property type="evidence" value="ECO:0007669"/>
    <property type="project" value="UniProtKB-KW"/>
</dbReference>
<dbReference type="GO" id="GO:0004521">
    <property type="term" value="F:RNA endonuclease activity"/>
    <property type="evidence" value="ECO:0007669"/>
    <property type="project" value="TreeGrafter"/>
</dbReference>
<evidence type="ECO:0000313" key="1">
    <source>
        <dbReference type="EMBL" id="CAB3709531.1"/>
    </source>
</evidence>
<dbReference type="Pfam" id="PF02452">
    <property type="entry name" value="PemK_toxin"/>
    <property type="match status" value="1"/>
</dbReference>
<dbReference type="PANTHER" id="PTHR33988">
    <property type="entry name" value="ENDORIBONUCLEASE MAZF-RELATED"/>
    <property type="match status" value="1"/>
</dbReference>
<organism evidence="1 2">
    <name type="scientific">Achromobacter kerstersii</name>
    <dbReference type="NCBI Taxonomy" id="1353890"/>
    <lineage>
        <taxon>Bacteria</taxon>
        <taxon>Pseudomonadati</taxon>
        <taxon>Pseudomonadota</taxon>
        <taxon>Betaproteobacteria</taxon>
        <taxon>Burkholderiales</taxon>
        <taxon>Alcaligenaceae</taxon>
        <taxon>Achromobacter</taxon>
    </lineage>
</organism>
<keyword evidence="2" id="KW-1185">Reference proteome</keyword>
<dbReference type="EC" id="3.1.27.-" evidence="1"/>
<dbReference type="EMBL" id="CADIJQ010000004">
    <property type="protein sequence ID" value="CAB3709531.1"/>
    <property type="molecule type" value="Genomic_DNA"/>
</dbReference>
<dbReference type="InterPro" id="IPR003477">
    <property type="entry name" value="PemK-like"/>
</dbReference>
<dbReference type="GO" id="GO:0006402">
    <property type="term" value="P:mRNA catabolic process"/>
    <property type="evidence" value="ECO:0007669"/>
    <property type="project" value="TreeGrafter"/>
</dbReference>
<dbReference type="RefSeq" id="WP_175170199.1">
    <property type="nucleotide sequence ID" value="NZ_CADIJQ010000004.1"/>
</dbReference>
<name>A0A6S7A3X1_9BURK</name>
<dbReference type="SUPFAM" id="SSF50118">
    <property type="entry name" value="Cell growth inhibitor/plasmid maintenance toxic component"/>
    <property type="match status" value="1"/>
</dbReference>
<protein>
    <submittedName>
        <fullName evidence="1">Endoribonuclease EndoA</fullName>
        <ecNumber evidence="1">3.1.27.-</ecNumber>
    </submittedName>
</protein>
<accession>A0A6S7A3X1</accession>
<proteinExistence type="predicted"/>
<dbReference type="GO" id="GO:0003677">
    <property type="term" value="F:DNA binding"/>
    <property type="evidence" value="ECO:0007669"/>
    <property type="project" value="InterPro"/>
</dbReference>
<dbReference type="InterPro" id="IPR011067">
    <property type="entry name" value="Plasmid_toxin/cell-grow_inhib"/>
</dbReference>
<evidence type="ECO:0000313" key="2">
    <source>
        <dbReference type="Proteomes" id="UP000494269"/>
    </source>
</evidence>
<dbReference type="AlphaFoldDB" id="A0A6S7A3X1"/>
<dbReference type="Gene3D" id="2.30.30.110">
    <property type="match status" value="1"/>
</dbReference>
<sequence>MSSAVFPQPRRGEIYWADLNPVIGSEQGNRRPVLIVGPDALNHIAANNTVITLPITSKGKEDRLTLWVQADGAKGYAVLNQVRTLDKRRLQSLAGSVDPAQLTEILTRLRQIFS</sequence>
<keyword evidence="1" id="KW-0378">Hydrolase</keyword>
<dbReference type="GO" id="GO:0016075">
    <property type="term" value="P:rRNA catabolic process"/>
    <property type="evidence" value="ECO:0007669"/>
    <property type="project" value="TreeGrafter"/>
</dbReference>